<evidence type="ECO:0000256" key="1">
    <source>
        <dbReference type="ARBA" id="ARBA00004651"/>
    </source>
</evidence>
<keyword evidence="4 9" id="KW-0812">Transmembrane</keyword>
<dbReference type="HAMAP" id="MF_01464_B">
    <property type="entry name" value="SecF_B"/>
    <property type="match status" value="1"/>
</dbReference>
<evidence type="ECO:0000256" key="8">
    <source>
        <dbReference type="ARBA" id="ARBA00023136"/>
    </source>
</evidence>
<keyword evidence="7 9" id="KW-0811">Translocation</keyword>
<evidence type="ECO:0000313" key="16">
    <source>
        <dbReference type="Proteomes" id="UP000466864"/>
    </source>
</evidence>
<feature type="domain" description="Protein export membrane protein SecD/SecF C-terminal" evidence="12">
    <location>
        <begin position="531"/>
        <end position="709"/>
    </location>
</feature>
<evidence type="ECO:0000256" key="2">
    <source>
        <dbReference type="ARBA" id="ARBA00022448"/>
    </source>
</evidence>
<dbReference type="NCBIfam" id="TIGR01129">
    <property type="entry name" value="secD"/>
    <property type="match status" value="1"/>
</dbReference>
<keyword evidence="2 9" id="KW-0813">Transport</keyword>
<evidence type="ECO:0000256" key="9">
    <source>
        <dbReference type="HAMAP-Rule" id="MF_01463"/>
    </source>
</evidence>
<evidence type="ECO:0000256" key="11">
    <source>
        <dbReference type="SAM" id="MobiDB-lite"/>
    </source>
</evidence>
<feature type="region of interest" description="Disordered" evidence="11">
    <location>
        <begin position="724"/>
        <end position="770"/>
    </location>
</feature>
<evidence type="ECO:0000259" key="12">
    <source>
        <dbReference type="Pfam" id="PF02355"/>
    </source>
</evidence>
<protein>
    <recommendedName>
        <fullName evidence="9 10">Multifunctional fusion protein</fullName>
    </recommendedName>
    <domain>
        <recommendedName>
            <fullName evidence="9">Protein translocase subunit SecD</fullName>
        </recommendedName>
    </domain>
    <domain>
        <recommendedName>
            <fullName evidence="10">Protein-export membrane protein SecF</fullName>
        </recommendedName>
    </domain>
</protein>
<evidence type="ECO:0000256" key="7">
    <source>
        <dbReference type="ARBA" id="ARBA00023010"/>
    </source>
</evidence>
<comment type="similarity">
    <text evidence="9">Belongs to the SecD/SecF family. SecD subfamily.</text>
</comment>
<dbReference type="InterPro" id="IPR005791">
    <property type="entry name" value="SecD"/>
</dbReference>
<organism evidence="15 16">
    <name type="scientific">Bilifractor porci</name>
    <dbReference type="NCBI Taxonomy" id="2606636"/>
    <lineage>
        <taxon>Bacteria</taxon>
        <taxon>Bacillati</taxon>
        <taxon>Bacillota</taxon>
        <taxon>Clostridia</taxon>
        <taxon>Lachnospirales</taxon>
        <taxon>Lachnospiraceae</taxon>
        <taxon>Bilifractor</taxon>
    </lineage>
</organism>
<dbReference type="Pfam" id="PF21760">
    <property type="entry name" value="SecD_1st"/>
    <property type="match status" value="1"/>
</dbReference>
<dbReference type="Pfam" id="PF22599">
    <property type="entry name" value="SecDF_P1_head"/>
    <property type="match status" value="1"/>
</dbReference>
<sequence length="770" mass="83108">MKKKQSIAVLLIMLVVTVLLGYTVVAGWGSKHTGSMKNIRTGLDLSGGVSITYEATDSNPSQEDMDDTIYKLQQRVQQYSTEANVYQQGLNRINVEIPGVTDANEILQDLGKPGSLQFEDSDGNVVLEGTDIADAQGVAYNDQQTGSHKYVVELTMTTDGAKKFQEATAANVGKAISIVYDGEVISSPTVQQEISGGTAQITGMSSIDEAKQLASFIRIGSLSLELNEIYSNVVGASLGQEALHTALIAGMIGVLLVILFMICVYRISGLVAGWALILFTFLDLGFLNAFDITLTLPGVAGVILTIGMAVDANVIIYARVREELSAGKSLHNALKGGFHKAFSAIFDGNITTLIAAAVLYVLGTGSVRGFAETLAIGVVLSMFTCLAVSRWISYAFYGIGVRSLKLYGTIRQRKNINFVGKRAVTLTIALIMILSVPAGMLFYKQSKGSVMNFSLDFVGGTATTVDFGEDMTLADLDSKVKPVVTEATGTTDIQFQKITGSTQVVIKTSELDLDKRNALDSALAENFSGVEESAITAENISSTISGEMRSNAILAVVISVICMLFYIFVRFRDFRFASSAVLALVHDICVVIAYYVWFRASVGSTFIAVMLTILGYSINATIVIFDRIRENLPMMKGESSLAEIVNASITQTLTRSLYSNLTTFITIFVLYLYGVPSIREFALPIMIGLAAGCFSSVFVTGPLWYLMKTRIGKNRVKDVMGLSASAGKTEGSEPEASAEKPAAPGQGKNRYVKKDRSELSSTKRKKNRYH</sequence>
<dbReference type="Gene3D" id="3.30.1360.200">
    <property type="match status" value="1"/>
</dbReference>
<reference evidence="15 16" key="1">
    <citation type="submission" date="2019-08" db="EMBL/GenBank/DDBJ databases">
        <title>In-depth cultivation of the pig gut microbiome towards novel bacterial diversity and tailored functional studies.</title>
        <authorList>
            <person name="Wylensek D."/>
            <person name="Hitch T.C.A."/>
            <person name="Clavel T."/>
        </authorList>
    </citation>
    <scope>NUCLEOTIDE SEQUENCE [LARGE SCALE GENOMIC DNA]</scope>
    <source>
        <strain evidence="15 16">Oil+RF-744-WCA-WT-13</strain>
    </source>
</reference>
<dbReference type="Gene3D" id="1.20.1640.10">
    <property type="entry name" value="Multidrug efflux transporter AcrB transmembrane domain"/>
    <property type="match status" value="2"/>
</dbReference>
<feature type="transmembrane region" description="Helical" evidence="9">
    <location>
        <begin position="681"/>
        <end position="707"/>
    </location>
</feature>
<feature type="transmembrane region" description="Helical" evidence="9">
    <location>
        <begin position="341"/>
        <end position="362"/>
    </location>
</feature>
<dbReference type="InterPro" id="IPR022645">
    <property type="entry name" value="SecD/SecF_bac"/>
</dbReference>
<keyword evidence="3 9" id="KW-1003">Cell membrane</keyword>
<dbReference type="InterPro" id="IPR022813">
    <property type="entry name" value="SecD/SecF_arch_bac"/>
</dbReference>
<dbReference type="SUPFAM" id="SSF82866">
    <property type="entry name" value="Multidrug efflux transporter AcrB transmembrane domain"/>
    <property type="match status" value="2"/>
</dbReference>
<evidence type="ECO:0000259" key="14">
    <source>
        <dbReference type="Pfam" id="PF22599"/>
    </source>
</evidence>
<dbReference type="InterPro" id="IPR005665">
    <property type="entry name" value="SecF_bac"/>
</dbReference>
<comment type="function">
    <text evidence="9">Part of the Sec protein translocase complex. Interacts with the SecYEG preprotein conducting channel. SecDF uses the proton motive force (PMF) to complete protein translocation after the ATP-dependent function of SecA.</text>
</comment>
<feature type="transmembrane region" description="Helical" evidence="9">
    <location>
        <begin position="657"/>
        <end position="675"/>
    </location>
</feature>
<feature type="domain" description="Protein export membrane protein SecD/SecF C-terminal" evidence="12">
    <location>
        <begin position="228"/>
        <end position="388"/>
    </location>
</feature>
<dbReference type="PANTHER" id="PTHR30081">
    <property type="entry name" value="PROTEIN-EXPORT MEMBRANE PROTEIN SEC"/>
    <property type="match status" value="1"/>
</dbReference>
<dbReference type="GO" id="GO:0005886">
    <property type="term" value="C:plasma membrane"/>
    <property type="evidence" value="ECO:0007669"/>
    <property type="project" value="UniProtKB-SubCell"/>
</dbReference>
<evidence type="ECO:0000313" key="15">
    <source>
        <dbReference type="EMBL" id="MST82121.1"/>
    </source>
</evidence>
<dbReference type="RefSeq" id="WP_154458099.1">
    <property type="nucleotide sequence ID" value="NZ_VUMV01000004.1"/>
</dbReference>
<comment type="subunit">
    <text evidence="10">Forms a complex with SecD. Part of the essential Sec protein translocation apparatus which comprises SecA, SecYEG and auxiliary proteins SecDF. Other proteins may also be involved.</text>
</comment>
<feature type="transmembrane region" description="Helical" evidence="9">
    <location>
        <begin position="576"/>
        <end position="597"/>
    </location>
</feature>
<dbReference type="HAMAP" id="MF_01463_B">
    <property type="entry name" value="SecD_B"/>
    <property type="match status" value="1"/>
</dbReference>
<feature type="transmembrane region" description="Helical" evidence="9">
    <location>
        <begin position="374"/>
        <end position="397"/>
    </location>
</feature>
<dbReference type="NCBIfam" id="TIGR00966">
    <property type="entry name" value="transloc_SecF"/>
    <property type="match status" value="1"/>
</dbReference>
<dbReference type="InterPro" id="IPR054384">
    <property type="entry name" value="SecDF_P1_head"/>
</dbReference>
<gene>
    <name evidence="9 15" type="primary">secD</name>
    <name evidence="10" type="synonym">secF</name>
    <name evidence="15" type="ORF">FYJ60_07320</name>
</gene>
<comment type="subcellular location">
    <subcellularLocation>
        <location evidence="1 9">Cell membrane</location>
        <topology evidence="1 9">Multi-pass membrane protein</topology>
    </subcellularLocation>
</comment>
<proteinExistence type="inferred from homology"/>
<evidence type="ECO:0000256" key="10">
    <source>
        <dbReference type="HAMAP-Rule" id="MF_01464"/>
    </source>
</evidence>
<keyword evidence="8 9" id="KW-0472">Membrane</keyword>
<dbReference type="AlphaFoldDB" id="A0A7X2TPT4"/>
<dbReference type="GO" id="GO:0043952">
    <property type="term" value="P:protein transport by the Sec complex"/>
    <property type="evidence" value="ECO:0007669"/>
    <property type="project" value="UniProtKB-UniRule"/>
</dbReference>
<evidence type="ECO:0000256" key="4">
    <source>
        <dbReference type="ARBA" id="ARBA00022692"/>
    </source>
</evidence>
<keyword evidence="6 9" id="KW-1133">Transmembrane helix</keyword>
<dbReference type="EMBL" id="VUMV01000004">
    <property type="protein sequence ID" value="MST82121.1"/>
    <property type="molecule type" value="Genomic_DNA"/>
</dbReference>
<dbReference type="GO" id="GO:0065002">
    <property type="term" value="P:intracellular protein transmembrane transport"/>
    <property type="evidence" value="ECO:0007669"/>
    <property type="project" value="UniProtKB-UniRule"/>
</dbReference>
<name>A0A7X2TPT4_9FIRM</name>
<dbReference type="NCBIfam" id="TIGR00916">
    <property type="entry name" value="2A0604s01"/>
    <property type="match status" value="1"/>
</dbReference>
<dbReference type="InterPro" id="IPR048631">
    <property type="entry name" value="SecD_1st"/>
</dbReference>
<dbReference type="Proteomes" id="UP000466864">
    <property type="component" value="Unassembled WGS sequence"/>
</dbReference>
<feature type="transmembrane region" description="Helical" evidence="9">
    <location>
        <begin position="423"/>
        <end position="443"/>
    </location>
</feature>
<keyword evidence="16" id="KW-1185">Reference proteome</keyword>
<dbReference type="GO" id="GO:0015450">
    <property type="term" value="F:protein-transporting ATPase activity"/>
    <property type="evidence" value="ECO:0007669"/>
    <property type="project" value="InterPro"/>
</dbReference>
<evidence type="ECO:0000256" key="6">
    <source>
        <dbReference type="ARBA" id="ARBA00022989"/>
    </source>
</evidence>
<feature type="transmembrane region" description="Helical" evidence="9">
    <location>
        <begin position="271"/>
        <end position="290"/>
    </location>
</feature>
<accession>A0A7X2TPT4</accession>
<dbReference type="Pfam" id="PF02355">
    <property type="entry name" value="SecD_SecF_C"/>
    <property type="match status" value="2"/>
</dbReference>
<comment type="subunit">
    <text evidence="9">Forms a complex with SecF. Part of the essential Sec protein translocation apparatus which comprises SecA, SecYEG and auxiliary proteins SecDF. Other proteins may also be involved.</text>
</comment>
<dbReference type="FunFam" id="1.20.1640.10:FF:000004">
    <property type="entry name" value="Protein translocase subunit SecD"/>
    <property type="match status" value="1"/>
</dbReference>
<feature type="domain" description="Protein translocase subunit SecDF P1" evidence="13">
    <location>
        <begin position="65"/>
        <end position="122"/>
    </location>
</feature>
<dbReference type="InterPro" id="IPR055344">
    <property type="entry name" value="SecD_SecF_C_bact"/>
</dbReference>
<dbReference type="PANTHER" id="PTHR30081:SF1">
    <property type="entry name" value="PROTEIN TRANSLOCASE SUBUNIT SECD"/>
    <property type="match status" value="1"/>
</dbReference>
<keyword evidence="5 9" id="KW-0653">Protein transport</keyword>
<feature type="transmembrane region" description="Helical" evidence="9">
    <location>
        <begin position="296"/>
        <end position="320"/>
    </location>
</feature>
<dbReference type="InterPro" id="IPR048634">
    <property type="entry name" value="SecD_SecF_C"/>
</dbReference>
<dbReference type="GO" id="GO:0006605">
    <property type="term" value="P:protein targeting"/>
    <property type="evidence" value="ECO:0007669"/>
    <property type="project" value="UniProtKB-UniRule"/>
</dbReference>
<comment type="caution">
    <text evidence="15">The sequence shown here is derived from an EMBL/GenBank/DDBJ whole genome shotgun (WGS) entry which is preliminary data.</text>
</comment>
<evidence type="ECO:0000259" key="13">
    <source>
        <dbReference type="Pfam" id="PF21760"/>
    </source>
</evidence>
<feature type="transmembrane region" description="Helical" evidence="9">
    <location>
        <begin position="603"/>
        <end position="625"/>
    </location>
</feature>
<dbReference type="PRINTS" id="PR01755">
    <property type="entry name" value="SECFTRNLCASE"/>
</dbReference>
<comment type="caution">
    <text evidence="9">Lacks conserved residue(s) required for the propagation of feature annotation.</text>
</comment>
<evidence type="ECO:0000256" key="5">
    <source>
        <dbReference type="ARBA" id="ARBA00022927"/>
    </source>
</evidence>
<feature type="transmembrane region" description="Helical" evidence="9">
    <location>
        <begin position="242"/>
        <end position="264"/>
    </location>
</feature>
<feature type="transmembrane region" description="Helical" evidence="9">
    <location>
        <begin position="552"/>
        <end position="569"/>
    </location>
</feature>
<evidence type="ECO:0000256" key="3">
    <source>
        <dbReference type="ARBA" id="ARBA00022475"/>
    </source>
</evidence>
<feature type="domain" description="SecDF P1 head subdomain" evidence="14">
    <location>
        <begin position="124"/>
        <end position="223"/>
    </location>
</feature>
<comment type="similarity">
    <text evidence="10">Belongs to the SecD/SecF family. SecF subfamily.</text>
</comment>